<dbReference type="InterPro" id="IPR040203">
    <property type="entry name" value="Sld2"/>
</dbReference>
<feature type="compositionally biased region" description="Polar residues" evidence="9">
    <location>
        <begin position="466"/>
        <end position="475"/>
    </location>
</feature>
<accession>A0ABR4GNX4</accession>
<feature type="compositionally biased region" description="Acidic residues" evidence="9">
    <location>
        <begin position="495"/>
        <end position="507"/>
    </location>
</feature>
<feature type="compositionally biased region" description="Polar residues" evidence="9">
    <location>
        <begin position="432"/>
        <end position="444"/>
    </location>
</feature>
<evidence type="ECO:0000256" key="4">
    <source>
        <dbReference type="ARBA" id="ARBA00022705"/>
    </source>
</evidence>
<organism evidence="10 11">
    <name type="scientific">Aspergillus keveii</name>
    <dbReference type="NCBI Taxonomy" id="714993"/>
    <lineage>
        <taxon>Eukaryota</taxon>
        <taxon>Fungi</taxon>
        <taxon>Dikarya</taxon>
        <taxon>Ascomycota</taxon>
        <taxon>Pezizomycotina</taxon>
        <taxon>Eurotiomycetes</taxon>
        <taxon>Eurotiomycetidae</taxon>
        <taxon>Eurotiales</taxon>
        <taxon>Aspergillaceae</taxon>
        <taxon>Aspergillus</taxon>
        <taxon>Aspergillus subgen. Nidulantes</taxon>
    </lineage>
</organism>
<feature type="compositionally biased region" description="Basic and acidic residues" evidence="9">
    <location>
        <begin position="542"/>
        <end position="568"/>
    </location>
</feature>
<dbReference type="EMBL" id="JBFTWV010000002">
    <property type="protein sequence ID" value="KAL2800767.1"/>
    <property type="molecule type" value="Genomic_DNA"/>
</dbReference>
<keyword evidence="4 8" id="KW-0235">DNA replication</keyword>
<dbReference type="InterPro" id="IPR021110">
    <property type="entry name" value="DNA_rep_checkpnt_protein"/>
</dbReference>
<feature type="compositionally biased region" description="Acidic residues" evidence="9">
    <location>
        <begin position="449"/>
        <end position="460"/>
    </location>
</feature>
<name>A0ABR4GNX4_9EURO</name>
<evidence type="ECO:0000256" key="7">
    <source>
        <dbReference type="ARBA" id="ARBA00025253"/>
    </source>
</evidence>
<dbReference type="Gene3D" id="1.10.10.1460">
    <property type="match status" value="1"/>
</dbReference>
<comment type="function">
    <text evidence="7 8">Has a role in the initiation of DNA replication. Required at S-phase checkpoint.</text>
</comment>
<dbReference type="PANTHER" id="PTHR28124:SF1">
    <property type="entry name" value="DNA REPLICATION REGULATOR SLD2"/>
    <property type="match status" value="1"/>
</dbReference>
<feature type="compositionally biased region" description="Acidic residues" evidence="9">
    <location>
        <begin position="214"/>
        <end position="228"/>
    </location>
</feature>
<dbReference type="Pfam" id="PF11719">
    <property type="entry name" value="Drc1-Sld2"/>
    <property type="match status" value="1"/>
</dbReference>
<reference evidence="10 11" key="1">
    <citation type="submission" date="2024-07" db="EMBL/GenBank/DDBJ databases">
        <title>Section-level genome sequencing and comparative genomics of Aspergillus sections Usti and Cavernicolus.</title>
        <authorList>
            <consortium name="Lawrence Berkeley National Laboratory"/>
            <person name="Nybo J.L."/>
            <person name="Vesth T.C."/>
            <person name="Theobald S."/>
            <person name="Frisvad J.C."/>
            <person name="Larsen T.O."/>
            <person name="Kjaerboelling I."/>
            <person name="Rothschild-Mancinelli K."/>
            <person name="Lyhne E.K."/>
            <person name="Kogle M.E."/>
            <person name="Barry K."/>
            <person name="Clum A."/>
            <person name="Na H."/>
            <person name="Ledsgaard L."/>
            <person name="Lin J."/>
            <person name="Lipzen A."/>
            <person name="Kuo A."/>
            <person name="Riley R."/>
            <person name="Mondo S."/>
            <person name="Labutti K."/>
            <person name="Haridas S."/>
            <person name="Pangalinan J."/>
            <person name="Salamov A.A."/>
            <person name="Simmons B.A."/>
            <person name="Magnuson J.K."/>
            <person name="Chen J."/>
            <person name="Drula E."/>
            <person name="Henrissat B."/>
            <person name="Wiebenga A."/>
            <person name="Lubbers R.J."/>
            <person name="Gomes A.C."/>
            <person name="Makela M.R."/>
            <person name="Stajich J."/>
            <person name="Grigoriev I.V."/>
            <person name="Mortensen U.H."/>
            <person name="De Vries R.P."/>
            <person name="Baker S.E."/>
            <person name="Andersen M.R."/>
        </authorList>
    </citation>
    <scope>NUCLEOTIDE SEQUENCE [LARGE SCALE GENOMIC DNA]</scope>
    <source>
        <strain evidence="10 11">CBS 209.92</strain>
    </source>
</reference>
<keyword evidence="5 8" id="KW-0539">Nucleus</keyword>
<feature type="compositionally biased region" description="Polar residues" evidence="9">
    <location>
        <begin position="295"/>
        <end position="322"/>
    </location>
</feature>
<evidence type="ECO:0000256" key="5">
    <source>
        <dbReference type="ARBA" id="ARBA00023242"/>
    </source>
</evidence>
<sequence length="604" mass="66618">MSSAAASEIAANAAALRAELKEWERGFAAANGGRKAGRNDIKQIPEIAAKYKEYSRLKAEESAASKKEKAHSHSHSSQQTESQDGHKKRKHSSPNGPDQTHTHTQTASTPRKPTGGIFQTPSKTRTAHPSTVDPYDSPSVLRRLFSPSTHMQSSSPLRTAIGPTPQRDGKALGLFDLLSESGGSTATPSATRIASLKGMTAQTPSKKRKVMDTIAEEGEEGEEEGEMEESYRVERTPASSGKKYMLSALFATPTTLRYSAMVEDDPSTSRNLLGSLVGANHDQPAERQQQQSPQHYNPETANLETPSFLRRSTSGLYSSSQDVGGMTGLSPIPVRKPPQFVGKGLSQLVQGLRDMEEERMEDEWDILREIEFDQEQEQSNVDVPDSQAPDATGRTYKKRGQKRTTRLVKMKPVVSAPPRSRPSRNSQSQSQTQHAPLSTLSANNKDNEGAESEFEDEWEAIAETQAYANTNTSKTDNAHHLVDDDLDSLHSISEAEPDADSDSDPEYGAERKPLARAKSFSEKMKEAIEADTPRSGPGNQQEKTKQAQEQEKKKKKEREGDEGKENKKPSTRKVNPQAHANYRSLKIRNRGGRGGRNFGRFRRR</sequence>
<feature type="compositionally biased region" description="Basic residues" evidence="9">
    <location>
        <begin position="585"/>
        <end position="604"/>
    </location>
</feature>
<evidence type="ECO:0000256" key="3">
    <source>
        <dbReference type="ARBA" id="ARBA00018363"/>
    </source>
</evidence>
<evidence type="ECO:0000256" key="6">
    <source>
        <dbReference type="ARBA" id="ARBA00023306"/>
    </source>
</evidence>
<protein>
    <recommendedName>
        <fullName evidence="3 8">DNA replication regulator SLD2</fullName>
    </recommendedName>
</protein>
<keyword evidence="6 8" id="KW-0131">Cell cycle</keyword>
<comment type="similarity">
    <text evidence="2 8">Belongs to the SLD2 family.</text>
</comment>
<feature type="compositionally biased region" description="Polar residues" evidence="9">
    <location>
        <begin position="181"/>
        <end position="192"/>
    </location>
</feature>
<evidence type="ECO:0000313" key="10">
    <source>
        <dbReference type="EMBL" id="KAL2800767.1"/>
    </source>
</evidence>
<feature type="compositionally biased region" description="Basic residues" evidence="9">
    <location>
        <begin position="395"/>
        <end position="409"/>
    </location>
</feature>
<gene>
    <name evidence="10" type="ORF">BJX66DRAFT_290093</name>
</gene>
<feature type="region of interest" description="Disordered" evidence="9">
    <location>
        <begin position="364"/>
        <end position="604"/>
    </location>
</feature>
<evidence type="ECO:0000256" key="2">
    <source>
        <dbReference type="ARBA" id="ARBA00007276"/>
    </source>
</evidence>
<comment type="subcellular location">
    <subcellularLocation>
        <location evidence="1 8">Nucleus</location>
    </subcellularLocation>
</comment>
<comment type="caution">
    <text evidence="10">The sequence shown here is derived from an EMBL/GenBank/DDBJ whole genome shotgun (WGS) entry which is preliminary data.</text>
</comment>
<feature type="compositionally biased region" description="Polar residues" evidence="9">
    <location>
        <begin position="93"/>
        <end position="129"/>
    </location>
</feature>
<evidence type="ECO:0000256" key="9">
    <source>
        <dbReference type="SAM" id="MobiDB-lite"/>
    </source>
</evidence>
<keyword evidence="11" id="KW-1185">Reference proteome</keyword>
<dbReference type="PANTHER" id="PTHR28124">
    <property type="entry name" value="DNA REPLICATION REGULATOR SLD2"/>
    <property type="match status" value="1"/>
</dbReference>
<evidence type="ECO:0000256" key="1">
    <source>
        <dbReference type="ARBA" id="ARBA00004123"/>
    </source>
</evidence>
<feature type="compositionally biased region" description="Basic and acidic residues" evidence="9">
    <location>
        <begin position="508"/>
        <end position="532"/>
    </location>
</feature>
<feature type="compositionally biased region" description="Basic and acidic residues" evidence="9">
    <location>
        <begin position="55"/>
        <end position="67"/>
    </location>
</feature>
<feature type="compositionally biased region" description="Polar residues" evidence="9">
    <location>
        <begin position="146"/>
        <end position="157"/>
    </location>
</feature>
<evidence type="ECO:0000256" key="8">
    <source>
        <dbReference type="RuleBase" id="RU367067"/>
    </source>
</evidence>
<dbReference type="CDD" id="cd22289">
    <property type="entry name" value="RecQL4_SLD2_NTD"/>
    <property type="match status" value="1"/>
</dbReference>
<dbReference type="Proteomes" id="UP001610563">
    <property type="component" value="Unassembled WGS sequence"/>
</dbReference>
<evidence type="ECO:0000313" key="11">
    <source>
        <dbReference type="Proteomes" id="UP001610563"/>
    </source>
</evidence>
<feature type="region of interest" description="Disordered" evidence="9">
    <location>
        <begin position="55"/>
        <end position="238"/>
    </location>
</feature>
<proteinExistence type="inferred from homology"/>
<feature type="region of interest" description="Disordered" evidence="9">
    <location>
        <begin position="261"/>
        <end position="340"/>
    </location>
</feature>